<keyword evidence="4" id="KW-0521">NADP</keyword>
<keyword evidence="5" id="KW-0560">Oxidoreductase</keyword>
<dbReference type="Pfam" id="PF21089">
    <property type="entry name" value="PKS_DH_N"/>
    <property type="match status" value="1"/>
</dbReference>
<dbReference type="Gene3D" id="3.40.50.150">
    <property type="entry name" value="Vaccinia Virus protein VP39"/>
    <property type="match status" value="1"/>
</dbReference>
<comment type="caution">
    <text evidence="8">Lacks conserved residue(s) required for the propagation of feature annotation.</text>
</comment>
<evidence type="ECO:0000259" key="9">
    <source>
        <dbReference type="PROSITE" id="PS50075"/>
    </source>
</evidence>
<dbReference type="PROSITE" id="PS52019">
    <property type="entry name" value="PKS_MFAS_DH"/>
    <property type="match status" value="1"/>
</dbReference>
<dbReference type="InterPro" id="IPR001227">
    <property type="entry name" value="Ac_transferase_dom_sf"/>
</dbReference>
<dbReference type="Gene3D" id="3.90.180.10">
    <property type="entry name" value="Medium-chain alcohol dehydrogenases, catalytic domain"/>
    <property type="match status" value="1"/>
</dbReference>
<dbReference type="InterPro" id="IPR050091">
    <property type="entry name" value="PKS_NRPS_Biosynth_Enz"/>
</dbReference>
<dbReference type="GO" id="GO:0044550">
    <property type="term" value="P:secondary metabolite biosynthetic process"/>
    <property type="evidence" value="ECO:0007669"/>
    <property type="project" value="TreeGrafter"/>
</dbReference>
<dbReference type="SUPFAM" id="SSF47336">
    <property type="entry name" value="ACP-like"/>
    <property type="match status" value="1"/>
</dbReference>
<dbReference type="Gene3D" id="1.10.1200.10">
    <property type="entry name" value="ACP-like"/>
    <property type="match status" value="1"/>
</dbReference>
<dbReference type="Pfam" id="PF08659">
    <property type="entry name" value="KR"/>
    <property type="match status" value="1"/>
</dbReference>
<dbReference type="SUPFAM" id="SSF51735">
    <property type="entry name" value="NAD(P)-binding Rossmann-fold domains"/>
    <property type="match status" value="2"/>
</dbReference>
<dbReference type="SMART" id="SM00822">
    <property type="entry name" value="PKS_KR"/>
    <property type="match status" value="1"/>
</dbReference>
<evidence type="ECO:0000256" key="8">
    <source>
        <dbReference type="PROSITE-ProRule" id="PRU01363"/>
    </source>
</evidence>
<evidence type="ECO:0000256" key="4">
    <source>
        <dbReference type="ARBA" id="ARBA00022857"/>
    </source>
</evidence>
<dbReference type="PROSITE" id="PS50835">
    <property type="entry name" value="IG_LIKE"/>
    <property type="match status" value="1"/>
</dbReference>
<keyword evidence="3" id="KW-0808">Transferase</keyword>
<evidence type="ECO:0000313" key="13">
    <source>
        <dbReference type="Proteomes" id="UP001194746"/>
    </source>
</evidence>
<dbReference type="GO" id="GO:0016491">
    <property type="term" value="F:oxidoreductase activity"/>
    <property type="evidence" value="ECO:0007669"/>
    <property type="project" value="UniProtKB-KW"/>
</dbReference>
<organism evidence="12 13">
    <name type="scientific">Aspergillus nanangensis</name>
    <dbReference type="NCBI Taxonomy" id="2582783"/>
    <lineage>
        <taxon>Eukaryota</taxon>
        <taxon>Fungi</taxon>
        <taxon>Dikarya</taxon>
        <taxon>Ascomycota</taxon>
        <taxon>Pezizomycotina</taxon>
        <taxon>Eurotiomycetes</taxon>
        <taxon>Eurotiomycetidae</taxon>
        <taxon>Eurotiales</taxon>
        <taxon>Aspergillaceae</taxon>
        <taxon>Aspergillus</taxon>
        <taxon>Aspergillus subgen. Circumdati</taxon>
    </lineage>
</organism>
<keyword evidence="13" id="KW-1185">Reference proteome</keyword>
<dbReference type="InterPro" id="IPR016035">
    <property type="entry name" value="Acyl_Trfase/lysoPLipase"/>
</dbReference>
<evidence type="ECO:0000256" key="3">
    <source>
        <dbReference type="ARBA" id="ARBA00022679"/>
    </source>
</evidence>
<dbReference type="InterPro" id="IPR042104">
    <property type="entry name" value="PKS_dehydratase_sf"/>
</dbReference>
<dbReference type="InterPro" id="IPR013217">
    <property type="entry name" value="Methyltransf_12"/>
</dbReference>
<dbReference type="SUPFAM" id="SSF55048">
    <property type="entry name" value="Probable ACP-binding domain of malonyl-CoA ACP transacylase"/>
    <property type="match status" value="1"/>
</dbReference>
<dbReference type="GO" id="GO:0031177">
    <property type="term" value="F:phosphopantetheine binding"/>
    <property type="evidence" value="ECO:0007669"/>
    <property type="project" value="InterPro"/>
</dbReference>
<dbReference type="Pfam" id="PF00698">
    <property type="entry name" value="Acyl_transf_1"/>
    <property type="match status" value="1"/>
</dbReference>
<evidence type="ECO:0000256" key="1">
    <source>
        <dbReference type="ARBA" id="ARBA00022450"/>
    </source>
</evidence>
<dbReference type="Pfam" id="PF00107">
    <property type="entry name" value="ADH_zinc_N"/>
    <property type="match status" value="1"/>
</dbReference>
<dbReference type="InterPro" id="IPR013154">
    <property type="entry name" value="ADH-like_N"/>
</dbReference>
<dbReference type="InterPro" id="IPR020806">
    <property type="entry name" value="PKS_PP-bd"/>
</dbReference>
<dbReference type="GO" id="GO:0004312">
    <property type="term" value="F:fatty acid synthase activity"/>
    <property type="evidence" value="ECO:0007669"/>
    <property type="project" value="TreeGrafter"/>
</dbReference>
<dbReference type="SUPFAM" id="SSF52151">
    <property type="entry name" value="FabD/lysophospholipase-like"/>
    <property type="match status" value="1"/>
</dbReference>
<reference evidence="12" key="1">
    <citation type="journal article" date="2019" name="Beilstein J. Org. Chem.">
        <title>Nanangenines: drimane sesquiterpenoids as the dominant metabolite cohort of a novel Australian fungus, Aspergillus nanangensis.</title>
        <authorList>
            <person name="Lacey H.J."/>
            <person name="Gilchrist C.L.M."/>
            <person name="Crombie A."/>
            <person name="Kalaitzis J.A."/>
            <person name="Vuong D."/>
            <person name="Rutledge P.J."/>
            <person name="Turner P."/>
            <person name="Pitt J.I."/>
            <person name="Lacey E."/>
            <person name="Chooi Y.H."/>
            <person name="Piggott A.M."/>
        </authorList>
    </citation>
    <scope>NUCLEOTIDE SEQUENCE</scope>
    <source>
        <strain evidence="12">MST-FP2251</strain>
    </source>
</reference>
<dbReference type="PANTHER" id="PTHR43775">
    <property type="entry name" value="FATTY ACID SYNTHASE"/>
    <property type="match status" value="1"/>
</dbReference>
<dbReference type="InterPro" id="IPR016036">
    <property type="entry name" value="Malonyl_transacylase_ACP-bd"/>
</dbReference>
<dbReference type="GO" id="GO:0032259">
    <property type="term" value="P:methylation"/>
    <property type="evidence" value="ECO:0007669"/>
    <property type="project" value="UniProtKB-KW"/>
</dbReference>
<dbReference type="SMART" id="SM00823">
    <property type="entry name" value="PKS_PP"/>
    <property type="match status" value="1"/>
</dbReference>
<dbReference type="Pfam" id="PF08242">
    <property type="entry name" value="Methyltransf_12"/>
    <property type="match status" value="1"/>
</dbReference>
<dbReference type="InterPro" id="IPR013968">
    <property type="entry name" value="PKS_KR"/>
</dbReference>
<feature type="domain" description="Carrier" evidence="9">
    <location>
        <begin position="1983"/>
        <end position="2058"/>
    </location>
</feature>
<dbReference type="InterPro" id="IPR009081">
    <property type="entry name" value="PP-bd_ACP"/>
</dbReference>
<dbReference type="PANTHER" id="PTHR43775:SF50">
    <property type="entry name" value="HIGHLY REDUCING POLYKETIDE SYNTHASE SRDA"/>
    <property type="match status" value="1"/>
</dbReference>
<dbReference type="CDD" id="cd05195">
    <property type="entry name" value="enoyl_red"/>
    <property type="match status" value="1"/>
</dbReference>
<accession>A0AAD4CIZ9</accession>
<dbReference type="Gene3D" id="3.30.70.3290">
    <property type="match status" value="1"/>
</dbReference>
<protein>
    <recommendedName>
        <fullName evidence="14">Carrier domain-containing protein</fullName>
    </recommendedName>
</protein>
<feature type="region of interest" description="N-terminal hotdog fold" evidence="8">
    <location>
        <begin position="468"/>
        <end position="607"/>
    </location>
</feature>
<name>A0AAD4CIZ9_ASPNN</name>
<evidence type="ECO:0000256" key="6">
    <source>
        <dbReference type="ARBA" id="ARBA00023268"/>
    </source>
</evidence>
<evidence type="ECO:0000256" key="2">
    <source>
        <dbReference type="ARBA" id="ARBA00022553"/>
    </source>
</evidence>
<dbReference type="Gene3D" id="3.40.50.720">
    <property type="entry name" value="NAD(P)-binding Rossmann-like Domain"/>
    <property type="match status" value="3"/>
</dbReference>
<evidence type="ECO:0008006" key="14">
    <source>
        <dbReference type="Google" id="ProtNLM"/>
    </source>
</evidence>
<dbReference type="InterPro" id="IPR049551">
    <property type="entry name" value="PKS_DH_C"/>
</dbReference>
<dbReference type="InterPro" id="IPR049900">
    <property type="entry name" value="PKS_mFAS_DH"/>
</dbReference>
<dbReference type="PROSITE" id="PS50075">
    <property type="entry name" value="CARRIER"/>
    <property type="match status" value="1"/>
</dbReference>
<dbReference type="SMART" id="SM00826">
    <property type="entry name" value="PKS_DH"/>
    <property type="match status" value="1"/>
</dbReference>
<proteinExistence type="predicted"/>
<dbReference type="InterPro" id="IPR036291">
    <property type="entry name" value="NAD(P)-bd_dom_sf"/>
</dbReference>
<dbReference type="Pfam" id="PF14765">
    <property type="entry name" value="PS-DH"/>
    <property type="match status" value="1"/>
</dbReference>
<dbReference type="InterPro" id="IPR020807">
    <property type="entry name" value="PKS_DH"/>
</dbReference>
<dbReference type="InterPro" id="IPR013149">
    <property type="entry name" value="ADH-like_C"/>
</dbReference>
<keyword evidence="7" id="KW-0012">Acyltransferase</keyword>
<feature type="domain" description="PKS/mFAS DH" evidence="11">
    <location>
        <begin position="468"/>
        <end position="772"/>
    </location>
</feature>
<dbReference type="Proteomes" id="UP001194746">
    <property type="component" value="Unassembled WGS sequence"/>
</dbReference>
<dbReference type="Pfam" id="PF00550">
    <property type="entry name" value="PP-binding"/>
    <property type="match status" value="1"/>
</dbReference>
<feature type="domain" description="Ig-like" evidence="10">
    <location>
        <begin position="1866"/>
        <end position="1961"/>
    </location>
</feature>
<evidence type="ECO:0000313" key="12">
    <source>
        <dbReference type="EMBL" id="KAF9887400.1"/>
    </source>
</evidence>
<dbReference type="GO" id="GO:0006633">
    <property type="term" value="P:fatty acid biosynthetic process"/>
    <property type="evidence" value="ECO:0007669"/>
    <property type="project" value="TreeGrafter"/>
</dbReference>
<dbReference type="Pfam" id="PF08240">
    <property type="entry name" value="ADH_N"/>
    <property type="match status" value="1"/>
</dbReference>
<sequence>MASSHYKAAAENCNTDCNHSKKTQVADRYPLADVVYTLASRRSKLQHRSFRIVNNNDVRQGLAVEKPIVTSPPKPTKIGFIFTGQGAQWHGMGARLLEYGIFRTTITFLDEVIRTLGKQDSWSIVGVLSAQCNQDHIQSPEVSQTACTALQIGLVDLLASWSVRPSAVVGHSSGEIAAAYASGHMTAAEAIAAAYYRGQAVSKNKQPGAMLAVGLGATDVSEYLNGKEENVRLAAINSPASSTLSGDADAIERLSTTLSQRGIFNRVLQTGGTAYHSQHMRPLAHEYSIKLSAGLDIVRQHGLADTSLRYPHVPWISSVTPDRGVPNPIPPSYWRRNLESAVMFSPAVSNMITLDSVSVGALVEIGPHSALKGPVNQILNIQGSSVGYIDSLKRGQDDQESMLQLAGSLFETNASVDLVAVNAVEENLHLTHGCAAVDLPPYQYNYGPVIYHESRMSTDYRLRRSIRHDLLGSKIPGTSQLHPQWRNVLRVKDLPWLGDYRLLPDVIFPAAGFLCTAVEAATQVYNDTCPAPLGITGYLLRTVSISSALRIPEDDNGVEIIVNISPVEVTTAKSPSWTSFSISSVTRDLGEWTQHCCGLVKVDVSTLSRDKNLSSPVKDPRRLDVRSWYQQFAAAGIGYGRTFQALSNIQANPDENVAQAHVALNTTENTIPGGESRYPLHPAALDAAFQLGLIACYGGQVERATTAFVPVQLSQLYIKNNIDGDSSTATARETLQGLRGAHINLQMLSDSGGVIVDAENIRCISYSEVNPKNRGQPKEFSSPFMRMVWKPDIRTVTNTQLRQIFPSPENHEEIAALEQVDMIACLVVADIYDRFVRVELPTKPDGDLRHWLNWVKSCVEQDKRQNMVRASDMSSDNRHDLLETLYNKAGDIPEATAARRLHDNAGLILQGEKTGLDVLVPDGLLTRLYETGLSVTGIYSQLFNFLDCMGHANPHLRVLEVGAGTGGATRVAMKVLVGANGIKRYADYTFTDISAGFLTSAQGFMSDFHDVRFSILDIEHDPREQGYDPVYDIVLASQSIHATSSMENTLANCRKLLKPGGKLVLLECTQVRVMFSLISGTLTGYWLGVSDDLSTLAPQKKEQHRTGSRVVHLLHGHRGPPPLLLRLVQEFACREIATKTVPFAEVLEVVSANSYVVAFLEGENLLLDANGDDLKRFQYLSQNAISMICLTSCGIVKGRDPDAAVVMGLLRVIGSENPAARFSSIDIDANDFNIKDEDLVRSIVDCENDLQDLVADDASEDREFVWQDGCMWVSRAVPDIRLESYTTALHTPKNTSTKLTPLLSQGPVRATFETPGILSSLYFRPYTELWQPLPPHYMEVKVSAVGLNWKDMDLASGHLEEDKLSSDYAGVVTKAGSGVASFSVGDRVYGMGRGHFGTHTRVPAAFAQKLLPTDHLTEVATMPVVYMTGLYAFDHVAHLRKGQTVLIESATSGLGLAAIQLARTKGAEVFATAGTEEKIQFLTESMGFAPSHVFNSRDYSGLSSEAARRTDKGGFDVILSTGVGDRLYESLESIAPQGHLIDVGQLDVLESKPIGIELLPKNASFSSFDLQRVLDLDPRLGGHLMKTMHELYRSGQISPIRFSSVTDVSNLDQTLHAFSKATHIGKMVVTFENPASVVKMIHGPPAATFDPKARYIITGGFGGLGRSIIRWMVNRNARDIVVLSRRGIGAAHAQSLVDGLTDCGIHITAMACDIGDQKQVTNAIEHAASDRPIRGVIHAALSLSDLLFDKLSLDQWRAGTIAKTQGTKSLHEATKTLPLDFFILATSTGLIWAPPTQSAYIAASNFQDCFARYRRSLGMPASAIAFGLVSDVESDWSHVSSGTAEMFSRLKALDTTEYQFLTQLEPAFLNLAGHEGARYIGQEHDSLSTANVLTCLDPAAMADRHRDGASGSSMISTTVPRWYRDGRVSLIIRALDDARRYMCDSDAARDGDGLDTKSSVSRFRHDFDEAMKAGPQARAKTVDLVTDCIITCVAEMLFIEVSSVDRSKCVADHGVDSLVAAEVRNWLYQALGINLRMPDLMDLHTSIEALATDIVDGALQAAGG</sequence>
<dbReference type="GO" id="GO:0008168">
    <property type="term" value="F:methyltransferase activity"/>
    <property type="evidence" value="ECO:0007669"/>
    <property type="project" value="UniProtKB-KW"/>
</dbReference>
<keyword evidence="1" id="KW-0596">Phosphopantetheine</keyword>
<dbReference type="InterPro" id="IPR036736">
    <property type="entry name" value="ACP-like_sf"/>
</dbReference>
<dbReference type="InterPro" id="IPR049552">
    <property type="entry name" value="PKS_DH_N"/>
</dbReference>
<dbReference type="CDD" id="cd05274">
    <property type="entry name" value="KR_FAS_SDR_x"/>
    <property type="match status" value="1"/>
</dbReference>
<dbReference type="Gene3D" id="3.10.129.110">
    <property type="entry name" value="Polyketide synthase dehydratase"/>
    <property type="match status" value="1"/>
</dbReference>
<dbReference type="InterPro" id="IPR011032">
    <property type="entry name" value="GroES-like_sf"/>
</dbReference>
<feature type="region of interest" description="C-terminal hotdog fold" evidence="8">
    <location>
        <begin position="620"/>
        <end position="772"/>
    </location>
</feature>
<evidence type="ECO:0000256" key="7">
    <source>
        <dbReference type="ARBA" id="ARBA00023315"/>
    </source>
</evidence>
<comment type="caution">
    <text evidence="12">The sequence shown here is derived from an EMBL/GenBank/DDBJ whole genome shotgun (WGS) entry which is preliminary data.</text>
</comment>
<keyword evidence="6" id="KW-0511">Multifunctional enzyme</keyword>
<dbReference type="SUPFAM" id="SSF50129">
    <property type="entry name" value="GroES-like"/>
    <property type="match status" value="1"/>
</dbReference>
<dbReference type="SMART" id="SM00827">
    <property type="entry name" value="PKS_AT"/>
    <property type="match status" value="1"/>
</dbReference>
<reference evidence="12" key="2">
    <citation type="submission" date="2020-02" db="EMBL/GenBank/DDBJ databases">
        <authorList>
            <person name="Gilchrist C.L.M."/>
            <person name="Chooi Y.-H."/>
        </authorList>
    </citation>
    <scope>NUCLEOTIDE SEQUENCE</scope>
    <source>
        <strain evidence="12">MST-FP2251</strain>
    </source>
</reference>
<dbReference type="InterPro" id="IPR020843">
    <property type="entry name" value="ER"/>
</dbReference>
<dbReference type="InterPro" id="IPR014043">
    <property type="entry name" value="Acyl_transferase_dom"/>
</dbReference>
<dbReference type="SUPFAM" id="SSF53335">
    <property type="entry name" value="S-adenosyl-L-methionine-dependent methyltransferases"/>
    <property type="match status" value="1"/>
</dbReference>
<dbReference type="EMBL" id="VCAU01000062">
    <property type="protein sequence ID" value="KAF9887400.1"/>
    <property type="molecule type" value="Genomic_DNA"/>
</dbReference>
<dbReference type="InterPro" id="IPR029063">
    <property type="entry name" value="SAM-dependent_MTases_sf"/>
</dbReference>
<keyword evidence="2" id="KW-0597">Phosphoprotein</keyword>
<evidence type="ECO:0000256" key="5">
    <source>
        <dbReference type="ARBA" id="ARBA00023002"/>
    </source>
</evidence>
<dbReference type="InterPro" id="IPR057326">
    <property type="entry name" value="KR_dom"/>
</dbReference>
<gene>
    <name evidence="12" type="ORF">FE257_010255</name>
</gene>
<evidence type="ECO:0000259" key="10">
    <source>
        <dbReference type="PROSITE" id="PS50835"/>
    </source>
</evidence>
<dbReference type="CDD" id="cd02440">
    <property type="entry name" value="AdoMet_MTases"/>
    <property type="match status" value="1"/>
</dbReference>
<evidence type="ECO:0000259" key="11">
    <source>
        <dbReference type="PROSITE" id="PS52019"/>
    </source>
</evidence>
<dbReference type="SMART" id="SM00829">
    <property type="entry name" value="PKS_ER"/>
    <property type="match status" value="1"/>
</dbReference>
<dbReference type="InterPro" id="IPR007110">
    <property type="entry name" value="Ig-like_dom"/>
</dbReference>
<dbReference type="Gene3D" id="3.40.366.10">
    <property type="entry name" value="Malonyl-Coenzyme A Acyl Carrier Protein, domain 2"/>
    <property type="match status" value="1"/>
</dbReference>